<dbReference type="Proteomes" id="UP000255423">
    <property type="component" value="Unassembled WGS sequence"/>
</dbReference>
<evidence type="ECO:0000256" key="3">
    <source>
        <dbReference type="ARBA" id="ARBA00022692"/>
    </source>
</evidence>
<feature type="transmembrane region" description="Helical" evidence="6">
    <location>
        <begin position="740"/>
        <end position="759"/>
    </location>
</feature>
<gene>
    <name evidence="8" type="ORF">SAMN05661053_0642</name>
</gene>
<dbReference type="EMBL" id="UHJL01000001">
    <property type="protein sequence ID" value="SUQ19410.1"/>
    <property type="molecule type" value="Genomic_DNA"/>
</dbReference>
<evidence type="ECO:0000256" key="2">
    <source>
        <dbReference type="ARBA" id="ARBA00022475"/>
    </source>
</evidence>
<evidence type="ECO:0000313" key="8">
    <source>
        <dbReference type="EMBL" id="SUQ19410.1"/>
    </source>
</evidence>
<dbReference type="InterPro" id="IPR004869">
    <property type="entry name" value="MMPL_dom"/>
</dbReference>
<feature type="domain" description="Membrane transport protein MMPL" evidence="7">
    <location>
        <begin position="225"/>
        <end position="394"/>
    </location>
</feature>
<protein>
    <submittedName>
        <fullName evidence="8">Predicted exporter</fullName>
    </submittedName>
</protein>
<dbReference type="PANTHER" id="PTHR33406">
    <property type="entry name" value="MEMBRANE PROTEIN MJ1562-RELATED"/>
    <property type="match status" value="1"/>
</dbReference>
<feature type="transmembrane region" description="Helical" evidence="6">
    <location>
        <begin position="262"/>
        <end position="281"/>
    </location>
</feature>
<feature type="transmembrane region" description="Helical" evidence="6">
    <location>
        <begin position="684"/>
        <end position="703"/>
    </location>
</feature>
<sequence>MKNVGGKNLNAKSGIILWVVIHAILIVLGISVPWKMDSDLYSILPDSNEIKNVSAAEKTLSSRSMRNITVLVGHENFEMARKVAASLDSIFKGDSSIEESRLYVDEKTLNETREFLFEHRYTIQGENVREAFFNLNYKFLELAALQKIYGSFSMANLNRLDEDPYLLGEASFDNFMKKTLTSSTHFSLRDGVLAAQDSGMTYVMWNAVLSENVSSLATDDHVIGRLNHVLDSLENTNLGLRISASGVPFHSYESSSEAKREVAWISGVSIVLILLLLLYVFRSAVPILATLSTIAVAVFTALTFTWFVFGNVHVFTFVFGTSVIGVSIDYAVHFFTNWKSGVNNVRSKIFKGLLLGFLTTEVSYVALTFADFTLLRQMAVFSIVGLLSSFLTIILLFHAVFEKPRNVRTKNEAVAVKNLPLSVPKKFIKCYSNLPTWVIVLFFVFFAIALVPGLRALNIHTDLGSLYSMSDKLKAGEALNRKLNDIGISSNYFIVDGETEQDVLEQEELLTERLLQAEKKNLLKSHLAVSSFIPSQTTQRKTFENAKKLLNDDLTKEYLTSVGVQNDSLLDASLKEAPKYVGLEDLNQFPSSIRSLVEMLWVGAIENSQGKKFYSAVFPLHATDAFDAKQLAKNMPHVYVVNKMQNINESFTKISRVSLTLVGLAYIVMFIILVFVYKFTGALKILRAPILASLFAASVFGYAGIEFNFFAIVGVILTLGIGIDYALFFREGGRQKSVTALAVMLSAATTLISFGGLVYSGFTPVWTFGLAVLLGISCCFVLSPLSAKR</sequence>
<feature type="transmembrane region" description="Helical" evidence="6">
    <location>
        <begin position="765"/>
        <end position="785"/>
    </location>
</feature>
<dbReference type="PANTHER" id="PTHR33406:SF13">
    <property type="entry name" value="MEMBRANE PROTEIN YDFJ"/>
    <property type="match status" value="1"/>
</dbReference>
<feature type="transmembrane region" description="Helical" evidence="6">
    <location>
        <begin position="657"/>
        <end position="677"/>
    </location>
</feature>
<comment type="subcellular location">
    <subcellularLocation>
        <location evidence="1">Cell membrane</location>
        <topology evidence="1">Multi-pass membrane protein</topology>
    </subcellularLocation>
</comment>
<feature type="transmembrane region" description="Helical" evidence="6">
    <location>
        <begin position="378"/>
        <end position="401"/>
    </location>
</feature>
<feature type="transmembrane region" description="Helical" evidence="6">
    <location>
        <begin position="434"/>
        <end position="454"/>
    </location>
</feature>
<feature type="transmembrane region" description="Helical" evidence="6">
    <location>
        <begin position="709"/>
        <end position="728"/>
    </location>
</feature>
<feature type="transmembrane region" description="Helical" evidence="6">
    <location>
        <begin position="288"/>
        <end position="308"/>
    </location>
</feature>
<evidence type="ECO:0000256" key="4">
    <source>
        <dbReference type="ARBA" id="ARBA00022989"/>
    </source>
</evidence>
<dbReference type="AlphaFoldDB" id="A0A380RV24"/>
<dbReference type="GO" id="GO:0005886">
    <property type="term" value="C:plasma membrane"/>
    <property type="evidence" value="ECO:0007669"/>
    <property type="project" value="UniProtKB-SubCell"/>
</dbReference>
<dbReference type="Gene3D" id="1.20.1640.10">
    <property type="entry name" value="Multidrug efflux transporter AcrB transmembrane domain"/>
    <property type="match status" value="2"/>
</dbReference>
<proteinExistence type="predicted"/>
<reference evidence="8 9" key="1">
    <citation type="submission" date="2017-08" db="EMBL/GenBank/DDBJ databases">
        <authorList>
            <person name="de Groot N.N."/>
        </authorList>
    </citation>
    <scope>NUCLEOTIDE SEQUENCE [LARGE SCALE GENOMIC DNA]</scope>
    <source>
        <strain evidence="8 9">HM2</strain>
    </source>
</reference>
<feature type="transmembrane region" description="Helical" evidence="6">
    <location>
        <begin position="15"/>
        <end position="34"/>
    </location>
</feature>
<evidence type="ECO:0000259" key="7">
    <source>
        <dbReference type="Pfam" id="PF03176"/>
    </source>
</evidence>
<evidence type="ECO:0000313" key="9">
    <source>
        <dbReference type="Proteomes" id="UP000255423"/>
    </source>
</evidence>
<keyword evidence="4 6" id="KW-1133">Transmembrane helix</keyword>
<dbReference type="SUPFAM" id="SSF82866">
    <property type="entry name" value="Multidrug efflux transporter AcrB transmembrane domain"/>
    <property type="match status" value="2"/>
</dbReference>
<keyword evidence="2" id="KW-1003">Cell membrane</keyword>
<keyword evidence="3 6" id="KW-0812">Transmembrane</keyword>
<evidence type="ECO:0000256" key="1">
    <source>
        <dbReference type="ARBA" id="ARBA00004651"/>
    </source>
</evidence>
<feature type="transmembrane region" description="Helical" evidence="6">
    <location>
        <begin position="353"/>
        <end position="372"/>
    </location>
</feature>
<evidence type="ECO:0000256" key="5">
    <source>
        <dbReference type="ARBA" id="ARBA00023136"/>
    </source>
</evidence>
<name>A0A380RV24_FIBSU</name>
<dbReference type="Pfam" id="PF03176">
    <property type="entry name" value="MMPL"/>
    <property type="match status" value="1"/>
</dbReference>
<dbReference type="InterPro" id="IPR050545">
    <property type="entry name" value="Mycobact_MmpL"/>
</dbReference>
<accession>A0A380RV24</accession>
<organism evidence="8 9">
    <name type="scientific">Fibrobacter succinogenes</name>
    <name type="common">Bacteroides succinogenes</name>
    <dbReference type="NCBI Taxonomy" id="833"/>
    <lineage>
        <taxon>Bacteria</taxon>
        <taxon>Pseudomonadati</taxon>
        <taxon>Fibrobacterota</taxon>
        <taxon>Fibrobacteria</taxon>
        <taxon>Fibrobacterales</taxon>
        <taxon>Fibrobacteraceae</taxon>
        <taxon>Fibrobacter</taxon>
    </lineage>
</organism>
<keyword evidence="5 6" id="KW-0472">Membrane</keyword>
<evidence type="ECO:0000256" key="6">
    <source>
        <dbReference type="SAM" id="Phobius"/>
    </source>
</evidence>
<feature type="transmembrane region" description="Helical" evidence="6">
    <location>
        <begin position="314"/>
        <end position="332"/>
    </location>
</feature>